<dbReference type="OrthoDB" id="1925896at2759"/>
<reference evidence="3" key="1">
    <citation type="journal article" date="2019" name="Curr. Biol.">
        <title>Genome Sequence of Striga asiatica Provides Insight into the Evolution of Plant Parasitism.</title>
        <authorList>
            <person name="Yoshida S."/>
            <person name="Kim S."/>
            <person name="Wafula E.K."/>
            <person name="Tanskanen J."/>
            <person name="Kim Y.M."/>
            <person name="Honaas L."/>
            <person name="Yang Z."/>
            <person name="Spallek T."/>
            <person name="Conn C.E."/>
            <person name="Ichihashi Y."/>
            <person name="Cheong K."/>
            <person name="Cui S."/>
            <person name="Der J.P."/>
            <person name="Gundlach H."/>
            <person name="Jiao Y."/>
            <person name="Hori C."/>
            <person name="Ishida J.K."/>
            <person name="Kasahara H."/>
            <person name="Kiba T."/>
            <person name="Kim M.S."/>
            <person name="Koo N."/>
            <person name="Laohavisit A."/>
            <person name="Lee Y.H."/>
            <person name="Lumba S."/>
            <person name="McCourt P."/>
            <person name="Mortimer J.C."/>
            <person name="Mutuku J.M."/>
            <person name="Nomura T."/>
            <person name="Sasaki-Sekimoto Y."/>
            <person name="Seto Y."/>
            <person name="Wang Y."/>
            <person name="Wakatake T."/>
            <person name="Sakakibara H."/>
            <person name="Demura T."/>
            <person name="Yamaguchi S."/>
            <person name="Yoneyama K."/>
            <person name="Manabe R.I."/>
            <person name="Nelson D.C."/>
            <person name="Schulman A.H."/>
            <person name="Timko M.P."/>
            <person name="dePamphilis C.W."/>
            <person name="Choi D."/>
            <person name="Shirasu K."/>
        </authorList>
    </citation>
    <scope>NUCLEOTIDE SEQUENCE [LARGE SCALE GENOMIC DNA]</scope>
    <source>
        <strain evidence="3">cv. UVA1</strain>
    </source>
</reference>
<dbReference type="PANTHER" id="PTHR33696:SF1">
    <property type="entry name" value="T22J18.15"/>
    <property type="match status" value="1"/>
</dbReference>
<evidence type="ECO:0000313" key="2">
    <source>
        <dbReference type="EMBL" id="GER27505.1"/>
    </source>
</evidence>
<keyword evidence="3" id="KW-1185">Reference proteome</keyword>
<comment type="caution">
    <text evidence="2">The sequence shown here is derived from an EMBL/GenBank/DDBJ whole genome shotgun (WGS) entry which is preliminary data.</text>
</comment>
<sequence length="166" mass="18564">MFSDHRDSSSLSSSSSSSSFSYIEDYPTFSPTPLLEFKGNIPFSWEKIPGIPKHQSESNKKEYSGHLLPPPPTGSSNSSGKKSIHREEVIFSKKSNRFENDPFFAALVECSKDGNDDSSKNITRSLSDRFCFMNYISCIRACVASESIVCSRSRPSPHYLLSRRSS</sequence>
<gene>
    <name evidence="2" type="ORF">STAS_03218</name>
</gene>
<name>A0A5A7P3T7_STRAF</name>
<feature type="compositionally biased region" description="Basic and acidic residues" evidence="1">
    <location>
        <begin position="54"/>
        <end position="64"/>
    </location>
</feature>
<evidence type="ECO:0000256" key="1">
    <source>
        <dbReference type="SAM" id="MobiDB-lite"/>
    </source>
</evidence>
<dbReference type="AlphaFoldDB" id="A0A5A7P3T7"/>
<dbReference type="Proteomes" id="UP000325081">
    <property type="component" value="Unassembled WGS sequence"/>
</dbReference>
<dbReference type="PANTHER" id="PTHR33696">
    <property type="entry name" value="T22J18.15-RELATED"/>
    <property type="match status" value="1"/>
</dbReference>
<protein>
    <submittedName>
        <fullName evidence="2">Uncharacterized protein</fullName>
    </submittedName>
</protein>
<accession>A0A5A7P3T7</accession>
<evidence type="ECO:0000313" key="3">
    <source>
        <dbReference type="Proteomes" id="UP000325081"/>
    </source>
</evidence>
<proteinExistence type="predicted"/>
<feature type="region of interest" description="Disordered" evidence="1">
    <location>
        <begin position="52"/>
        <end position="85"/>
    </location>
</feature>
<organism evidence="2 3">
    <name type="scientific">Striga asiatica</name>
    <name type="common">Asiatic witchweed</name>
    <name type="synonym">Buchnera asiatica</name>
    <dbReference type="NCBI Taxonomy" id="4170"/>
    <lineage>
        <taxon>Eukaryota</taxon>
        <taxon>Viridiplantae</taxon>
        <taxon>Streptophyta</taxon>
        <taxon>Embryophyta</taxon>
        <taxon>Tracheophyta</taxon>
        <taxon>Spermatophyta</taxon>
        <taxon>Magnoliopsida</taxon>
        <taxon>eudicotyledons</taxon>
        <taxon>Gunneridae</taxon>
        <taxon>Pentapetalae</taxon>
        <taxon>asterids</taxon>
        <taxon>lamiids</taxon>
        <taxon>Lamiales</taxon>
        <taxon>Orobanchaceae</taxon>
        <taxon>Buchnereae</taxon>
        <taxon>Striga</taxon>
    </lineage>
</organism>
<feature type="region of interest" description="Disordered" evidence="1">
    <location>
        <begin position="1"/>
        <end position="21"/>
    </location>
</feature>
<feature type="compositionally biased region" description="Low complexity" evidence="1">
    <location>
        <begin position="9"/>
        <end position="21"/>
    </location>
</feature>
<dbReference type="EMBL" id="BKCP01002002">
    <property type="protein sequence ID" value="GER27505.1"/>
    <property type="molecule type" value="Genomic_DNA"/>
</dbReference>